<organism evidence="3 4">
    <name type="scientific">Piedraia hortae CBS 480.64</name>
    <dbReference type="NCBI Taxonomy" id="1314780"/>
    <lineage>
        <taxon>Eukaryota</taxon>
        <taxon>Fungi</taxon>
        <taxon>Dikarya</taxon>
        <taxon>Ascomycota</taxon>
        <taxon>Pezizomycotina</taxon>
        <taxon>Dothideomycetes</taxon>
        <taxon>Dothideomycetidae</taxon>
        <taxon>Capnodiales</taxon>
        <taxon>Piedraiaceae</taxon>
        <taxon>Piedraia</taxon>
    </lineage>
</organism>
<accession>A0A6A7C5L7</accession>
<reference evidence="3" key="1">
    <citation type="journal article" date="2020" name="Stud. Mycol.">
        <title>101 Dothideomycetes genomes: a test case for predicting lifestyles and emergence of pathogens.</title>
        <authorList>
            <person name="Haridas S."/>
            <person name="Albert R."/>
            <person name="Binder M."/>
            <person name="Bloem J."/>
            <person name="Labutti K."/>
            <person name="Salamov A."/>
            <person name="Andreopoulos B."/>
            <person name="Baker S."/>
            <person name="Barry K."/>
            <person name="Bills G."/>
            <person name="Bluhm B."/>
            <person name="Cannon C."/>
            <person name="Castanera R."/>
            <person name="Culley D."/>
            <person name="Daum C."/>
            <person name="Ezra D."/>
            <person name="Gonzalez J."/>
            <person name="Henrissat B."/>
            <person name="Kuo A."/>
            <person name="Liang C."/>
            <person name="Lipzen A."/>
            <person name="Lutzoni F."/>
            <person name="Magnuson J."/>
            <person name="Mondo S."/>
            <person name="Nolan M."/>
            <person name="Ohm R."/>
            <person name="Pangilinan J."/>
            <person name="Park H.-J."/>
            <person name="Ramirez L."/>
            <person name="Alfaro M."/>
            <person name="Sun H."/>
            <person name="Tritt A."/>
            <person name="Yoshinaga Y."/>
            <person name="Zwiers L.-H."/>
            <person name="Turgeon B."/>
            <person name="Goodwin S."/>
            <person name="Spatafora J."/>
            <person name="Crous P."/>
            <person name="Grigoriev I."/>
        </authorList>
    </citation>
    <scope>NUCLEOTIDE SEQUENCE</scope>
    <source>
        <strain evidence="3">CBS 480.64</strain>
    </source>
</reference>
<feature type="compositionally biased region" description="Basic and acidic residues" evidence="1">
    <location>
        <begin position="71"/>
        <end position="80"/>
    </location>
</feature>
<dbReference type="PANTHER" id="PTHR40020">
    <property type="entry name" value="CYTOCHROME C OXIDASE ASSEMBLY FACTOR 2"/>
    <property type="match status" value="1"/>
</dbReference>
<dbReference type="AlphaFoldDB" id="A0A6A7C5L7"/>
<keyword evidence="2" id="KW-1133">Transmembrane helix</keyword>
<keyword evidence="2" id="KW-0472">Membrane</keyword>
<protein>
    <submittedName>
        <fullName evidence="3">Uncharacterized protein</fullName>
    </submittedName>
</protein>
<dbReference type="EMBL" id="MU005964">
    <property type="protein sequence ID" value="KAF2862801.1"/>
    <property type="molecule type" value="Genomic_DNA"/>
</dbReference>
<evidence type="ECO:0000256" key="2">
    <source>
        <dbReference type="SAM" id="Phobius"/>
    </source>
</evidence>
<dbReference type="OrthoDB" id="5410040at2759"/>
<dbReference type="GO" id="GO:0005759">
    <property type="term" value="C:mitochondrial matrix"/>
    <property type="evidence" value="ECO:0007669"/>
    <property type="project" value="TreeGrafter"/>
</dbReference>
<name>A0A6A7C5L7_9PEZI</name>
<dbReference type="InterPro" id="IPR031459">
    <property type="entry name" value="Coa2"/>
</dbReference>
<proteinExistence type="predicted"/>
<keyword evidence="4" id="KW-1185">Reference proteome</keyword>
<evidence type="ECO:0000313" key="4">
    <source>
        <dbReference type="Proteomes" id="UP000799421"/>
    </source>
</evidence>
<feature type="non-terminal residue" evidence="3">
    <location>
        <position position="1"/>
    </location>
</feature>
<evidence type="ECO:0000313" key="3">
    <source>
        <dbReference type="EMBL" id="KAF2862801.1"/>
    </source>
</evidence>
<gene>
    <name evidence="3" type="ORF">K470DRAFT_194752</name>
</gene>
<dbReference type="PANTHER" id="PTHR40020:SF1">
    <property type="entry name" value="CYTOCHROME C OXIDASE ASSEMBLY FACTOR 2"/>
    <property type="match status" value="1"/>
</dbReference>
<dbReference type="Pfam" id="PF17051">
    <property type="entry name" value="COA2"/>
    <property type="match status" value="1"/>
</dbReference>
<dbReference type="Proteomes" id="UP000799421">
    <property type="component" value="Unassembled WGS sequence"/>
</dbReference>
<keyword evidence="2" id="KW-0812">Transmembrane</keyword>
<evidence type="ECO:0000256" key="1">
    <source>
        <dbReference type="SAM" id="MobiDB-lite"/>
    </source>
</evidence>
<feature type="region of interest" description="Disordered" evidence="1">
    <location>
        <begin position="34"/>
        <end position="94"/>
    </location>
</feature>
<feature type="transmembrane region" description="Helical" evidence="2">
    <location>
        <begin position="12"/>
        <end position="30"/>
    </location>
</feature>
<sequence length="94" mass="10524">YLHPRSRTTGTLFTTTLAISFIVVGLPHVLPCPVDRRPYADSAQEPQSEAGRRRRRREQQPTGQGDQIATRTERPKRECPVPKPSGLIGQVMGF</sequence>
<dbReference type="GO" id="GO:0033617">
    <property type="term" value="P:mitochondrial respiratory chain complex IV assembly"/>
    <property type="evidence" value="ECO:0007669"/>
    <property type="project" value="InterPro"/>
</dbReference>
<feature type="compositionally biased region" description="Polar residues" evidence="1">
    <location>
        <begin position="60"/>
        <end position="70"/>
    </location>
</feature>
<feature type="non-terminal residue" evidence="3">
    <location>
        <position position="94"/>
    </location>
</feature>